<dbReference type="AlphaFoldDB" id="A0A9D4N193"/>
<accession>A0A9D4N193</accession>
<reference evidence="1" key="1">
    <citation type="journal article" date="2019" name="bioRxiv">
        <title>The Genome of the Zebra Mussel, Dreissena polymorpha: A Resource for Invasive Species Research.</title>
        <authorList>
            <person name="McCartney M.A."/>
            <person name="Auch B."/>
            <person name="Kono T."/>
            <person name="Mallez S."/>
            <person name="Zhang Y."/>
            <person name="Obille A."/>
            <person name="Becker A."/>
            <person name="Abrahante J.E."/>
            <person name="Garbe J."/>
            <person name="Badalamenti J.P."/>
            <person name="Herman A."/>
            <person name="Mangelson H."/>
            <person name="Liachko I."/>
            <person name="Sullivan S."/>
            <person name="Sone E.D."/>
            <person name="Koren S."/>
            <person name="Silverstein K.A.T."/>
            <person name="Beckman K.B."/>
            <person name="Gohl D.M."/>
        </authorList>
    </citation>
    <scope>NUCLEOTIDE SEQUENCE</scope>
    <source>
        <strain evidence="1">Duluth1</strain>
        <tissue evidence="1">Whole animal</tissue>
    </source>
</reference>
<sequence length="64" mass="6974">MLTVLKPRNGQLTGHWSTLWSLHPRRGRSGGLNNSVGAEHLVLRSDNRSGGNLVASNARLRSTL</sequence>
<proteinExistence type="predicted"/>
<reference evidence="1" key="2">
    <citation type="submission" date="2020-11" db="EMBL/GenBank/DDBJ databases">
        <authorList>
            <person name="McCartney M.A."/>
            <person name="Auch B."/>
            <person name="Kono T."/>
            <person name="Mallez S."/>
            <person name="Becker A."/>
            <person name="Gohl D.M."/>
            <person name="Silverstein K.A.T."/>
            <person name="Koren S."/>
            <person name="Bechman K.B."/>
            <person name="Herman A."/>
            <person name="Abrahante J.E."/>
            <person name="Garbe J."/>
        </authorList>
    </citation>
    <scope>NUCLEOTIDE SEQUENCE</scope>
    <source>
        <strain evidence="1">Duluth1</strain>
        <tissue evidence="1">Whole animal</tissue>
    </source>
</reference>
<organism evidence="1 2">
    <name type="scientific">Dreissena polymorpha</name>
    <name type="common">Zebra mussel</name>
    <name type="synonym">Mytilus polymorpha</name>
    <dbReference type="NCBI Taxonomy" id="45954"/>
    <lineage>
        <taxon>Eukaryota</taxon>
        <taxon>Metazoa</taxon>
        <taxon>Spiralia</taxon>
        <taxon>Lophotrochozoa</taxon>
        <taxon>Mollusca</taxon>
        <taxon>Bivalvia</taxon>
        <taxon>Autobranchia</taxon>
        <taxon>Heteroconchia</taxon>
        <taxon>Euheterodonta</taxon>
        <taxon>Imparidentia</taxon>
        <taxon>Neoheterodontei</taxon>
        <taxon>Myida</taxon>
        <taxon>Dreissenoidea</taxon>
        <taxon>Dreissenidae</taxon>
        <taxon>Dreissena</taxon>
    </lineage>
</organism>
<comment type="caution">
    <text evidence="1">The sequence shown here is derived from an EMBL/GenBank/DDBJ whole genome shotgun (WGS) entry which is preliminary data.</text>
</comment>
<dbReference type="EMBL" id="JAIWYP010000001">
    <property type="protein sequence ID" value="KAH3885474.1"/>
    <property type="molecule type" value="Genomic_DNA"/>
</dbReference>
<keyword evidence="2" id="KW-1185">Reference proteome</keyword>
<gene>
    <name evidence="1" type="ORF">DPMN_009468</name>
</gene>
<dbReference type="Proteomes" id="UP000828390">
    <property type="component" value="Unassembled WGS sequence"/>
</dbReference>
<protein>
    <submittedName>
        <fullName evidence="1">Uncharacterized protein</fullName>
    </submittedName>
</protein>
<evidence type="ECO:0000313" key="1">
    <source>
        <dbReference type="EMBL" id="KAH3885474.1"/>
    </source>
</evidence>
<name>A0A9D4N193_DREPO</name>
<evidence type="ECO:0000313" key="2">
    <source>
        <dbReference type="Proteomes" id="UP000828390"/>
    </source>
</evidence>